<dbReference type="Proteomes" id="UP000298787">
    <property type="component" value="Chromosome 7"/>
</dbReference>
<gene>
    <name evidence="4" type="ORF">D9C73_008108</name>
</gene>
<protein>
    <submittedName>
        <fullName evidence="4">Uncharacterized protein</fullName>
    </submittedName>
</protein>
<dbReference type="InterPro" id="IPR041056">
    <property type="entry name" value="DUF5585"/>
</dbReference>
<evidence type="ECO:0000313" key="5">
    <source>
        <dbReference type="Proteomes" id="UP000298787"/>
    </source>
</evidence>
<dbReference type="Pfam" id="PF17823">
    <property type="entry name" value="DUF5585"/>
    <property type="match status" value="1"/>
</dbReference>
<dbReference type="AlphaFoldDB" id="A0A4U5UH59"/>
<keyword evidence="2" id="KW-0472">Membrane</keyword>
<keyword evidence="2" id="KW-1133">Transmembrane helix</keyword>
<keyword evidence="2" id="KW-0812">Transmembrane</keyword>
<feature type="transmembrane region" description="Helical" evidence="2">
    <location>
        <begin position="180"/>
        <end position="199"/>
    </location>
</feature>
<keyword evidence="5" id="KW-1185">Reference proteome</keyword>
<evidence type="ECO:0000256" key="1">
    <source>
        <dbReference type="SAM" id="MobiDB-lite"/>
    </source>
</evidence>
<dbReference type="STRING" id="240159.A0A4U5UH59"/>
<organism evidence="4 5">
    <name type="scientific">Collichthys lucidus</name>
    <name type="common">Big head croaker</name>
    <name type="synonym">Sciaena lucida</name>
    <dbReference type="NCBI Taxonomy" id="240159"/>
    <lineage>
        <taxon>Eukaryota</taxon>
        <taxon>Metazoa</taxon>
        <taxon>Chordata</taxon>
        <taxon>Craniata</taxon>
        <taxon>Vertebrata</taxon>
        <taxon>Euteleostomi</taxon>
        <taxon>Actinopterygii</taxon>
        <taxon>Neopterygii</taxon>
        <taxon>Teleostei</taxon>
        <taxon>Neoteleostei</taxon>
        <taxon>Acanthomorphata</taxon>
        <taxon>Eupercaria</taxon>
        <taxon>Sciaenidae</taxon>
        <taxon>Collichthys</taxon>
    </lineage>
</organism>
<evidence type="ECO:0000256" key="2">
    <source>
        <dbReference type="SAM" id="Phobius"/>
    </source>
</evidence>
<keyword evidence="3" id="KW-0732">Signal</keyword>
<sequence>MSLYPSKLQLRPLMCLHLCLLLLITAQSEQGPLPSPSAKSSTQLKPQGKNVENRTVDPVEPAAPLSSTNLATHVISNGSGTIMSTTANSNTPFNNSKSNSETYRIKHNCCYNYKHRYEEVTFIIIVISCPATAKCLKYSPVTSNTTGGTQNEPVVSGTRASVVEVAGAALTRQLVDTASLLAVLLFGLLFFLVTVAVFVTQAYESYRRKDYTQVDYLINGMYTDSGV</sequence>
<feature type="signal peptide" evidence="3">
    <location>
        <begin position="1"/>
        <end position="28"/>
    </location>
</feature>
<feature type="region of interest" description="Disordered" evidence="1">
    <location>
        <begin position="32"/>
        <end position="64"/>
    </location>
</feature>
<evidence type="ECO:0000256" key="3">
    <source>
        <dbReference type="SAM" id="SignalP"/>
    </source>
</evidence>
<proteinExistence type="predicted"/>
<accession>A0A4U5UH59</accession>
<reference evidence="4 5" key="1">
    <citation type="submission" date="2019-01" db="EMBL/GenBank/DDBJ databases">
        <title>Genome Assembly of Collichthys lucidus.</title>
        <authorList>
            <person name="Cai M."/>
            <person name="Xiao S."/>
        </authorList>
    </citation>
    <scope>NUCLEOTIDE SEQUENCE [LARGE SCALE GENOMIC DNA]</scope>
    <source>
        <strain evidence="4">JT15FE1705JMU</strain>
        <tissue evidence="4">Muscle</tissue>
    </source>
</reference>
<evidence type="ECO:0000313" key="4">
    <source>
        <dbReference type="EMBL" id="TKS74027.1"/>
    </source>
</evidence>
<feature type="chain" id="PRO_5020433907" evidence="3">
    <location>
        <begin position="29"/>
        <end position="227"/>
    </location>
</feature>
<name>A0A4U5UH59_COLLU</name>
<dbReference type="EMBL" id="CM014084">
    <property type="protein sequence ID" value="TKS74027.1"/>
    <property type="molecule type" value="Genomic_DNA"/>
</dbReference>